<dbReference type="OrthoDB" id="4743193at2759"/>
<evidence type="ECO:0000313" key="2">
    <source>
        <dbReference type="Proteomes" id="UP000807769"/>
    </source>
</evidence>
<comment type="caution">
    <text evidence="1">The sequence shown here is derived from an EMBL/GenBank/DDBJ whole genome shotgun (WGS) entry which is preliminary data.</text>
</comment>
<accession>A0A9P7EI04</accession>
<name>A0A9P7EI04_9AGAM</name>
<keyword evidence="2" id="KW-1185">Reference proteome</keyword>
<dbReference type="GeneID" id="64628830"/>
<protein>
    <submittedName>
        <fullName evidence="1">Uncharacterized protein</fullName>
    </submittedName>
</protein>
<dbReference type="EMBL" id="JABBWG010000006">
    <property type="protein sequence ID" value="KAG1821647.1"/>
    <property type="molecule type" value="Genomic_DNA"/>
</dbReference>
<sequence length="58" mass="6369">MLGIFLHSTHAPEKVIETMSRMGLSISVDAIHDAICALSAESCRALQYLGARLQNQNR</sequence>
<gene>
    <name evidence="1" type="ORF">BJ212DRAFT_1332696</name>
</gene>
<proteinExistence type="predicted"/>
<dbReference type="AlphaFoldDB" id="A0A9P7EI04"/>
<evidence type="ECO:0000313" key="1">
    <source>
        <dbReference type="EMBL" id="KAG1821647.1"/>
    </source>
</evidence>
<dbReference type="RefSeq" id="XP_041196387.1">
    <property type="nucleotide sequence ID" value="XM_041334813.1"/>
</dbReference>
<dbReference type="Proteomes" id="UP000807769">
    <property type="component" value="Unassembled WGS sequence"/>
</dbReference>
<reference evidence="1" key="1">
    <citation type="journal article" date="2020" name="New Phytol.">
        <title>Comparative genomics reveals dynamic genome evolution in host specialist ectomycorrhizal fungi.</title>
        <authorList>
            <person name="Lofgren L.A."/>
            <person name="Nguyen N.H."/>
            <person name="Vilgalys R."/>
            <person name="Ruytinx J."/>
            <person name="Liao H.L."/>
            <person name="Branco S."/>
            <person name="Kuo A."/>
            <person name="LaButti K."/>
            <person name="Lipzen A."/>
            <person name="Andreopoulos W."/>
            <person name="Pangilinan J."/>
            <person name="Riley R."/>
            <person name="Hundley H."/>
            <person name="Na H."/>
            <person name="Barry K."/>
            <person name="Grigoriev I.V."/>
            <person name="Stajich J.E."/>
            <person name="Kennedy P.G."/>
        </authorList>
    </citation>
    <scope>NUCLEOTIDE SEQUENCE</scope>
    <source>
        <strain evidence="1">MN1</strain>
    </source>
</reference>
<organism evidence="1 2">
    <name type="scientific">Suillus subaureus</name>
    <dbReference type="NCBI Taxonomy" id="48587"/>
    <lineage>
        <taxon>Eukaryota</taxon>
        <taxon>Fungi</taxon>
        <taxon>Dikarya</taxon>
        <taxon>Basidiomycota</taxon>
        <taxon>Agaricomycotina</taxon>
        <taxon>Agaricomycetes</taxon>
        <taxon>Agaricomycetidae</taxon>
        <taxon>Boletales</taxon>
        <taxon>Suillineae</taxon>
        <taxon>Suillaceae</taxon>
        <taxon>Suillus</taxon>
    </lineage>
</organism>